<protein>
    <submittedName>
        <fullName evidence="2">Uncharacterized protein</fullName>
    </submittedName>
</protein>
<evidence type="ECO:0000313" key="2">
    <source>
        <dbReference type="EMBL" id="KAK5171439.1"/>
    </source>
</evidence>
<dbReference type="EMBL" id="JAVRRT010000006">
    <property type="protein sequence ID" value="KAK5171439.1"/>
    <property type="molecule type" value="Genomic_DNA"/>
</dbReference>
<gene>
    <name evidence="2" type="ORF">LTR77_004583</name>
</gene>
<reference evidence="2 3" key="1">
    <citation type="submission" date="2023-08" db="EMBL/GenBank/DDBJ databases">
        <title>Black Yeasts Isolated from many extreme environments.</title>
        <authorList>
            <person name="Coleine C."/>
            <person name="Stajich J.E."/>
            <person name="Selbmann L."/>
        </authorList>
    </citation>
    <scope>NUCLEOTIDE SEQUENCE [LARGE SCALE GENOMIC DNA]</scope>
    <source>
        <strain evidence="2 3">CCFEE 5935</strain>
    </source>
</reference>
<dbReference type="Proteomes" id="UP001337655">
    <property type="component" value="Unassembled WGS sequence"/>
</dbReference>
<accession>A0AAV9PD34</accession>
<keyword evidence="3" id="KW-1185">Reference proteome</keyword>
<comment type="caution">
    <text evidence="2">The sequence shown here is derived from an EMBL/GenBank/DDBJ whole genome shotgun (WGS) entry which is preliminary data.</text>
</comment>
<dbReference type="RefSeq" id="XP_064660467.1">
    <property type="nucleotide sequence ID" value="XM_064801837.1"/>
</dbReference>
<dbReference type="GeneID" id="89925929"/>
<feature type="region of interest" description="Disordered" evidence="1">
    <location>
        <begin position="259"/>
        <end position="284"/>
    </location>
</feature>
<proteinExistence type="predicted"/>
<evidence type="ECO:0000256" key="1">
    <source>
        <dbReference type="SAM" id="MobiDB-lite"/>
    </source>
</evidence>
<organism evidence="2 3">
    <name type="scientific">Saxophila tyrrhenica</name>
    <dbReference type="NCBI Taxonomy" id="1690608"/>
    <lineage>
        <taxon>Eukaryota</taxon>
        <taxon>Fungi</taxon>
        <taxon>Dikarya</taxon>
        <taxon>Ascomycota</taxon>
        <taxon>Pezizomycotina</taxon>
        <taxon>Dothideomycetes</taxon>
        <taxon>Dothideomycetidae</taxon>
        <taxon>Mycosphaerellales</taxon>
        <taxon>Extremaceae</taxon>
        <taxon>Saxophila</taxon>
    </lineage>
</organism>
<dbReference type="AlphaFoldDB" id="A0AAV9PD34"/>
<name>A0AAV9PD34_9PEZI</name>
<sequence length="705" mass="80172">MSPRKAGTPEYASCLPFVDMQKARKGEEEIDSTKVNRDEWRPAIAMHLATTPHFVQHFIQTQAQPDQYSIVGSWLAQVYCRGRYAVNKSFGDWIRQWWVLNKDDVVQDAQNLILEVYHKPKTDIAAIRTRIPDFDTYSDKDTTAKRQKLFKLHTTRLQLRTVVSDLTTAQYHLATDILNCLSEGDTESAQQKRQAVINELTMLDEAKAELRAPSKDSALDRAAIQMLDGFLKAVPPQQSLHNMGDDAFDLQMPGDLGGTIPDLGAADTSPNEPSDEEPTSEVTKEEVADIIKKLMALKDFEPDYVNGKKALEWESGVWLRKTAVKKRAFADIQDVGTLSGLKFVDLKTLAEYEADSAEWLHSMSASWTPDQRGQDFELVFRQFERLTERPLICRNTKRGADMWQTIGRHNLSILEDNVVHVRCIVAEMWQKDLFRRSTTEDDIDLAMRRLYALLSLLFGACEEPGILCTVLDRLLEDLAGLLKGHVDPKMETIRMSRAMEAISQSSEKNRAKYPSFNHEEKTVADMKMEHTARVLFAELARMFRGAFIGAVAQTHTSQDSMVKHNHQSWFAELLKWSSDCGHPSCTSQVELLDISREDQAKHAVKQASGISVSVIDARIGFPNERSEISTNRPYAYLCLSKLIRFMKFHVGLAPFFHYFTHLYHPSCRPFRGKTTLINDITFHEKRTARRSIPQGDEPADPMDIS</sequence>
<evidence type="ECO:0000313" key="3">
    <source>
        <dbReference type="Proteomes" id="UP001337655"/>
    </source>
</evidence>